<evidence type="ECO:0000313" key="6">
    <source>
        <dbReference type="EMBL" id="CAD7461918.1"/>
    </source>
</evidence>
<feature type="region of interest" description="Disordered" evidence="3">
    <location>
        <begin position="1080"/>
        <end position="1133"/>
    </location>
</feature>
<evidence type="ECO:0000256" key="3">
    <source>
        <dbReference type="SAM" id="MobiDB-lite"/>
    </source>
</evidence>
<feature type="region of interest" description="Disordered" evidence="3">
    <location>
        <begin position="577"/>
        <end position="600"/>
    </location>
</feature>
<proteinExistence type="predicted"/>
<feature type="compositionally biased region" description="Low complexity" evidence="3">
    <location>
        <begin position="1098"/>
        <end position="1119"/>
    </location>
</feature>
<feature type="domain" description="DH" evidence="5">
    <location>
        <begin position="642"/>
        <end position="818"/>
    </location>
</feature>
<dbReference type="PROSITE" id="PS50003">
    <property type="entry name" value="PH_DOMAIN"/>
    <property type="match status" value="1"/>
</dbReference>
<dbReference type="InterPro" id="IPR052231">
    <property type="entry name" value="Rho_GEF_signaling-related"/>
</dbReference>
<dbReference type="InterPro" id="IPR055251">
    <property type="entry name" value="SOS1_NGEF_PH"/>
</dbReference>
<dbReference type="SMART" id="SM00325">
    <property type="entry name" value="RhoGEF"/>
    <property type="match status" value="1"/>
</dbReference>
<accession>A0A7R9INX7</accession>
<dbReference type="FunFam" id="1.20.900.10:FF:000028">
    <property type="entry name" value="Puratrophin-1-like, isoform D"/>
    <property type="match status" value="1"/>
</dbReference>
<dbReference type="InterPro" id="IPR001849">
    <property type="entry name" value="PH_domain"/>
</dbReference>
<feature type="domain" description="PH" evidence="4">
    <location>
        <begin position="830"/>
        <end position="940"/>
    </location>
</feature>
<keyword evidence="1" id="KW-0597">Phosphoprotein</keyword>
<dbReference type="SUPFAM" id="SSF48065">
    <property type="entry name" value="DBL homology domain (DH-domain)"/>
    <property type="match status" value="1"/>
</dbReference>
<keyword evidence="2" id="KW-0344">Guanine-nucleotide releasing factor</keyword>
<evidence type="ECO:0000256" key="1">
    <source>
        <dbReference type="ARBA" id="ARBA00022553"/>
    </source>
</evidence>
<dbReference type="CDD" id="cd00160">
    <property type="entry name" value="RhoGEF"/>
    <property type="match status" value="1"/>
</dbReference>
<feature type="region of interest" description="Disordered" evidence="3">
    <location>
        <begin position="395"/>
        <end position="443"/>
    </location>
</feature>
<evidence type="ECO:0008006" key="7">
    <source>
        <dbReference type="Google" id="ProtNLM"/>
    </source>
</evidence>
<dbReference type="Gene3D" id="2.30.29.30">
    <property type="entry name" value="Pleckstrin-homology domain (PH domain)/Phosphotyrosine-binding domain (PTB)"/>
    <property type="match status" value="1"/>
</dbReference>
<organism evidence="6">
    <name type="scientific">Timema tahoe</name>
    <dbReference type="NCBI Taxonomy" id="61484"/>
    <lineage>
        <taxon>Eukaryota</taxon>
        <taxon>Metazoa</taxon>
        <taxon>Ecdysozoa</taxon>
        <taxon>Arthropoda</taxon>
        <taxon>Hexapoda</taxon>
        <taxon>Insecta</taxon>
        <taxon>Pterygota</taxon>
        <taxon>Neoptera</taxon>
        <taxon>Polyneoptera</taxon>
        <taxon>Phasmatodea</taxon>
        <taxon>Timematodea</taxon>
        <taxon>Timematoidea</taxon>
        <taxon>Timematidae</taxon>
        <taxon>Timema</taxon>
    </lineage>
</organism>
<sequence>MTCSIASTPYSIPPEYRKVEERALIGQISHGFDILAQVDQQTSSQPRGPVQNQEVFRVECRVANCVSGKETQFLHIWGTRPPVRDGSYEWSREEGEDVTSARQELDRSGLCKEKSSREVLAAGVAAAIVILRRQKKLKRPEFWMSHYLESRLLSAVILSEMRELDRGYICVKGSQDPPLDHRARADVGSNTSALATISDNCASDLYVAGMFYFFALRLRKSTGRPERLGEVCAVLFSSVFVPLRHLDKGGDLLEECSGETPRASTPGSGGSGLRELARSLKHHLRGFSDRLEDTRERLEDTSRCFYLLDKAYEWSLETMKYMSRVKVDDSATTDQTLQMLKQLQQYLMAHPSISEEHFTEMWQLAKKLGNEKLLEQSKVAHSRCQETMELIRSQQSRLNRPQDCDSLDHSCPTRPTSPRPAHHAPWEGPVSSTPVQSGGRRRSVGSHPYIYKCSHHAAGHTCSCWEPPSPALEEDCACPTRPTNLGDIREVRESAEDLLETDGEVAVKSVGDGLCTRCSGSQTSDSGNSSSGGPPVGKRNLQRSCTWQFPTENFDDDDGAPCNGRLCGEEGHKCGYSTDNSNSGDNTTEGSEGCPKSAEDLEDQEAVCGNKVVPPVPVNSHLHCHPSTLDLSGSKEIKTQKTLLLIMREMIQTERDYVKSLDYIIENYIPELLREDIPQAMRGQRNVIFGNVEKIFEFHNQYFLQELEQCETSPLQVGQCFLRHEKKFYLYALYNKNKPKSDSLMSEYGTMFFKSKQMELGDKMDLASYLLKPVQRMGKYALLLQQLMKACKDKEGDVSELRSAEEMVRFQLRHGNDLLAMDSLRDCDVNVKEQGRLMRQNEFLVWQGKGKKCLRHVFLFEELILFSKARRFPDRKNLDLYIYKNSIKMTDIGLTAKIGDSPTKFEIWFRKRKPNDTFTLQSMSEEIKRVWTEELSKLLWKQALRNRGVCTLLKFVSSEMRLAEMSSMGIGNKPCLDIRPSADQISDRSISIAQLSKTAPRFRNSITVAPGELLRTNKRPHSIISVSSSSSSGASHSSGSGYGALINLGFDPADSPRLHHRSTTLQSQGSVESGIIADMSLGSEDTDGSGPHWHVERSNSSVTSMSLDSSLSPTSPVSPLEEDKGGLGGGKATDVTEDYLQGEEMSVKLLVLGVGEEEKIYLGTDSRLVAMLNSCLILAQDCLQGPLHLVLDCRGETMHITDVRRLLLPTRDNTRICLEWKQCMYHLPLPANDDLFEFICAELDTANVVGRAMHVGGHSLDVNLFLQIPTWMLSQDNFVTFSMNGTLQPVDPQVPRPYPRLVAYLDVVKRIHPFSATVLSNSSPLICLDLPLPPHMCRGTKTGQSSEHYFQFLNREKTLFENRKILPVPGIEPGGLFAL</sequence>
<evidence type="ECO:0000259" key="5">
    <source>
        <dbReference type="PROSITE" id="PS50010"/>
    </source>
</evidence>
<dbReference type="CDD" id="cd13242">
    <property type="entry name" value="PH_puratrophin-1"/>
    <property type="match status" value="1"/>
</dbReference>
<feature type="region of interest" description="Disordered" evidence="3">
    <location>
        <begin position="519"/>
        <end position="541"/>
    </location>
</feature>
<dbReference type="PANTHER" id="PTHR45845">
    <property type="entry name" value="RHO GUANINE NUCLEOTIDE EXCHANGE FACTOR-RELATED"/>
    <property type="match status" value="1"/>
</dbReference>
<dbReference type="Gene3D" id="1.20.900.10">
    <property type="entry name" value="Dbl homology (DH) domain"/>
    <property type="match status" value="1"/>
</dbReference>
<dbReference type="FunFam" id="2.30.29.30:FF:000078">
    <property type="entry name" value="Guanine nucleotide exchange factor DBS"/>
    <property type="match status" value="1"/>
</dbReference>
<feature type="compositionally biased region" description="Low complexity" evidence="3">
    <location>
        <begin position="519"/>
        <end position="533"/>
    </location>
</feature>
<evidence type="ECO:0000256" key="2">
    <source>
        <dbReference type="ARBA" id="ARBA00022658"/>
    </source>
</evidence>
<dbReference type="SMART" id="SM00233">
    <property type="entry name" value="PH"/>
    <property type="match status" value="1"/>
</dbReference>
<dbReference type="InterPro" id="IPR000219">
    <property type="entry name" value="DH_dom"/>
</dbReference>
<feature type="compositionally biased region" description="Polar residues" evidence="3">
    <location>
        <begin position="577"/>
        <end position="590"/>
    </location>
</feature>
<dbReference type="InterPro" id="IPR035899">
    <property type="entry name" value="DBL_dom_sf"/>
</dbReference>
<evidence type="ECO:0000259" key="4">
    <source>
        <dbReference type="PROSITE" id="PS50003"/>
    </source>
</evidence>
<dbReference type="EMBL" id="OE005364">
    <property type="protein sequence ID" value="CAD7461918.1"/>
    <property type="molecule type" value="Genomic_DNA"/>
</dbReference>
<dbReference type="InterPro" id="IPR011993">
    <property type="entry name" value="PH-like_dom_sf"/>
</dbReference>
<dbReference type="PANTHER" id="PTHR45845:SF3">
    <property type="entry name" value="PURATROPHIN-1-LIKE, ISOFORM A"/>
    <property type="match status" value="1"/>
</dbReference>
<dbReference type="PROSITE" id="PS50010">
    <property type="entry name" value="DH_2"/>
    <property type="match status" value="1"/>
</dbReference>
<protein>
    <recommendedName>
        <fullName evidence="7">Puratrophin-1</fullName>
    </recommendedName>
</protein>
<dbReference type="SUPFAM" id="SSF50729">
    <property type="entry name" value="PH domain-like"/>
    <property type="match status" value="1"/>
</dbReference>
<reference evidence="6" key="1">
    <citation type="submission" date="2020-11" db="EMBL/GenBank/DDBJ databases">
        <authorList>
            <person name="Tran Van P."/>
        </authorList>
    </citation>
    <scope>NUCLEOTIDE SEQUENCE</scope>
</reference>
<gene>
    <name evidence="6" type="ORF">TTEB3V08_LOCUS9821</name>
</gene>
<dbReference type="GO" id="GO:0005085">
    <property type="term" value="F:guanyl-nucleotide exchange factor activity"/>
    <property type="evidence" value="ECO:0007669"/>
    <property type="project" value="UniProtKB-KW"/>
</dbReference>
<dbReference type="Pfam" id="PF00621">
    <property type="entry name" value="RhoGEF"/>
    <property type="match status" value="1"/>
</dbReference>
<name>A0A7R9INX7_9NEOP</name>
<dbReference type="Pfam" id="PF22697">
    <property type="entry name" value="SOS1_NGEF_PH"/>
    <property type="match status" value="1"/>
</dbReference>